<dbReference type="InterPro" id="IPR017853">
    <property type="entry name" value="GH"/>
</dbReference>
<comment type="catalytic activity">
    <reaction evidence="1">
        <text>Hydrolysis of (1-&gt;3)-beta-D-glucosidic linkages in (1-&gt;3)-beta-D-glucans.</text>
        <dbReference type="EC" id="3.2.1.39"/>
    </reaction>
</comment>
<evidence type="ECO:0000256" key="3">
    <source>
        <dbReference type="ARBA" id="ARBA00008773"/>
    </source>
</evidence>
<organism evidence="8 9">
    <name type="scientific">Paraphaeosphaeria minitans</name>
    <dbReference type="NCBI Taxonomy" id="565426"/>
    <lineage>
        <taxon>Eukaryota</taxon>
        <taxon>Fungi</taxon>
        <taxon>Dikarya</taxon>
        <taxon>Ascomycota</taxon>
        <taxon>Pezizomycotina</taxon>
        <taxon>Dothideomycetes</taxon>
        <taxon>Pleosporomycetidae</taxon>
        <taxon>Pleosporales</taxon>
        <taxon>Massarineae</taxon>
        <taxon>Didymosphaeriaceae</taxon>
        <taxon>Paraphaeosphaeria</taxon>
    </lineage>
</organism>
<dbReference type="GO" id="GO:0071555">
    <property type="term" value="P:cell wall organization"/>
    <property type="evidence" value="ECO:0007669"/>
    <property type="project" value="TreeGrafter"/>
</dbReference>
<evidence type="ECO:0000256" key="5">
    <source>
        <dbReference type="ARBA" id="ARBA00022801"/>
    </source>
</evidence>
<dbReference type="GO" id="GO:0042973">
    <property type="term" value="F:glucan endo-1,3-beta-D-glucosidase activity"/>
    <property type="evidence" value="ECO:0007669"/>
    <property type="project" value="UniProtKB-EC"/>
</dbReference>
<dbReference type="Proteomes" id="UP000756921">
    <property type="component" value="Unassembled WGS sequence"/>
</dbReference>
<keyword evidence="5" id="KW-0378">Hydrolase</keyword>
<evidence type="ECO:0000256" key="2">
    <source>
        <dbReference type="ARBA" id="ARBA00004196"/>
    </source>
</evidence>
<keyword evidence="7" id="KW-0732">Signal</keyword>
<evidence type="ECO:0000256" key="7">
    <source>
        <dbReference type="SAM" id="SignalP"/>
    </source>
</evidence>
<feature type="signal peptide" evidence="7">
    <location>
        <begin position="1"/>
        <end position="18"/>
    </location>
</feature>
<comment type="caution">
    <text evidence="8">The sequence shown here is derived from an EMBL/GenBank/DDBJ whole genome shotgun (WGS) entry which is preliminary data.</text>
</comment>
<dbReference type="EC" id="3.2.1.39" evidence="4"/>
<dbReference type="SUPFAM" id="SSF51445">
    <property type="entry name" value="(Trans)glycosidases"/>
    <property type="match status" value="2"/>
</dbReference>
<dbReference type="GO" id="GO:0005576">
    <property type="term" value="C:extracellular region"/>
    <property type="evidence" value="ECO:0007669"/>
    <property type="project" value="TreeGrafter"/>
</dbReference>
<reference evidence="8" key="1">
    <citation type="journal article" date="2020" name="Mol. Plant Microbe Interact.">
        <title>Genome Sequence of the Biocontrol Agent Coniothyrium minitans strain Conio (IMI 134523).</title>
        <authorList>
            <person name="Patel D."/>
            <person name="Shittu T.A."/>
            <person name="Baroncelli R."/>
            <person name="Muthumeenakshi S."/>
            <person name="Osborne T.H."/>
            <person name="Janganan T.K."/>
            <person name="Sreenivasaprasad S."/>
        </authorList>
    </citation>
    <scope>NUCLEOTIDE SEQUENCE</scope>
    <source>
        <strain evidence="8">Conio</strain>
    </source>
</reference>
<dbReference type="PANTHER" id="PTHR16631:SF13">
    <property type="entry name" value="GLUCAN ENDO-1,3-BETA-GLUCOSIDASE EGLC-RELATED"/>
    <property type="match status" value="1"/>
</dbReference>
<evidence type="ECO:0000256" key="4">
    <source>
        <dbReference type="ARBA" id="ARBA00012780"/>
    </source>
</evidence>
<evidence type="ECO:0000313" key="9">
    <source>
        <dbReference type="Proteomes" id="UP000756921"/>
    </source>
</evidence>
<evidence type="ECO:0000256" key="1">
    <source>
        <dbReference type="ARBA" id="ARBA00000382"/>
    </source>
</evidence>
<accession>A0A9P6GLC4</accession>
<name>A0A9P6GLC4_9PLEO</name>
<keyword evidence="9" id="KW-1185">Reference proteome</keyword>
<comment type="similarity">
    <text evidence="3">Belongs to the glycosyl hydrolase 17 family.</text>
</comment>
<feature type="compositionally biased region" description="Low complexity" evidence="6">
    <location>
        <begin position="745"/>
        <end position="765"/>
    </location>
</feature>
<dbReference type="GO" id="GO:0009277">
    <property type="term" value="C:fungal-type cell wall"/>
    <property type="evidence" value="ECO:0007669"/>
    <property type="project" value="TreeGrafter"/>
</dbReference>
<feature type="compositionally biased region" description="Polar residues" evidence="6">
    <location>
        <begin position="735"/>
        <end position="744"/>
    </location>
</feature>
<feature type="region of interest" description="Disordered" evidence="6">
    <location>
        <begin position="735"/>
        <end position="793"/>
    </location>
</feature>
<dbReference type="AlphaFoldDB" id="A0A9P6GLC4"/>
<dbReference type="EMBL" id="WJXW01000004">
    <property type="protein sequence ID" value="KAF9737757.1"/>
    <property type="molecule type" value="Genomic_DNA"/>
</dbReference>
<dbReference type="InterPro" id="IPR050732">
    <property type="entry name" value="Beta-glucan_modifiers"/>
</dbReference>
<dbReference type="Gene3D" id="3.20.20.80">
    <property type="entry name" value="Glycosidases"/>
    <property type="match status" value="2"/>
</dbReference>
<comment type="subcellular location">
    <subcellularLocation>
        <location evidence="2">Cell envelope</location>
    </subcellularLocation>
</comment>
<protein>
    <recommendedName>
        <fullName evidence="4">glucan endo-1,3-beta-D-glucosidase</fullName>
        <ecNumber evidence="4">3.2.1.39</ecNumber>
    </recommendedName>
</protein>
<evidence type="ECO:0000256" key="6">
    <source>
        <dbReference type="SAM" id="MobiDB-lite"/>
    </source>
</evidence>
<dbReference type="OrthoDB" id="77201at2759"/>
<sequence length="943" mass="101965">MIFAILLLLLQLLVPATSFTVDDIHTAFNHGAFWGTPNKPKRKGDYNYAFRAAKSLNTSVAFDSARLFTCRQPGTTDEYIEAFDAAVETHTYLLLGFYVSETKKSAQKPGQSYELNADMLKYELRALEKALAHHGWALADLIIGLSVGNEDMESFYSDSATTGVPEDVITSNIATVRNAVLGSAFGESFLNIMKYMTHTPIGHTDTAPHAAKVKQRIYFVGMNAYPYWSGDPPASAKASYFGSLDGVKNQIPGKKIWLTEVGWPFNDTVSPVSSQATASKENLQRYWDEVGCEVFGKYTTFWFELQPDTSPDQPDWGILKKPPNNIKGRIDVSCDIGRKAWAHQRREISSSAVSEVTISGTKALSTPTASPTASPTVSQDIYNGFSYGAFWSDGKAKNYQDFFRQFTMARNLPNVPVPFTSARLYQAAQWGPNKTEPSEAFQAAIDTNTTLLIGLWLPIDFELDALDNALKKHGRSDECTQKEGKACDMTATADEVMESITRVKNEFRSRHWDELFETLPPIGHADTARNAALQNADFIGANIFPFWHSDPIEEAQASFNESLEGLKKRAGKAPIWITETGWPSAGQDTLASLENMQKYWSTVVCSLIGKYNMFFFELEDSHDPGDLDWGLIEKSSQKPKINDLSCLGLPISPSSPPQAESSTSNTITPTSAALNISAYLVSSTTSVPDWYMSVRHVDVFTFPTSPTFASQDGALLNSSSTTHVTITSTVTVYQAPSKSASQDGTSQATASSRSTTHVTITSTITVPPPSATDASAPGQPTRAAPSQPVVETDPAGNLYTLTTDIPGKCGTPAPTPSAVQGAGPTAKPTVYVTEATGCITVSNVAGKMVSVASNPPVSGTCPTPAYVPPASSKPTVCLTEVAGCITVSKDASGRMVTVASNPPVAGTCVTPAYVNRSACSVLLACWYLANPLIDLLLFYLLYL</sequence>
<dbReference type="PANTHER" id="PTHR16631">
    <property type="entry name" value="GLUCAN 1,3-BETA-GLUCOSIDASE"/>
    <property type="match status" value="1"/>
</dbReference>
<feature type="chain" id="PRO_5040441245" description="glucan endo-1,3-beta-D-glucosidase" evidence="7">
    <location>
        <begin position="19"/>
        <end position="943"/>
    </location>
</feature>
<evidence type="ECO:0000313" key="8">
    <source>
        <dbReference type="EMBL" id="KAF9737757.1"/>
    </source>
</evidence>
<dbReference type="GO" id="GO:0009986">
    <property type="term" value="C:cell surface"/>
    <property type="evidence" value="ECO:0007669"/>
    <property type="project" value="TreeGrafter"/>
</dbReference>
<gene>
    <name evidence="8" type="ORF">PMIN01_05536</name>
</gene>
<proteinExistence type="inferred from homology"/>